<proteinExistence type="predicted"/>
<keyword evidence="1" id="KW-0812">Transmembrane</keyword>
<gene>
    <name evidence="3" type="ORF">OLEA9_A109825</name>
</gene>
<accession>A0A8S0Q4L4</accession>
<dbReference type="InterPro" id="IPR001623">
    <property type="entry name" value="DnaJ_domain"/>
</dbReference>
<dbReference type="GO" id="GO:0044183">
    <property type="term" value="F:protein folding chaperone"/>
    <property type="evidence" value="ECO:0007669"/>
    <property type="project" value="TreeGrafter"/>
</dbReference>
<reference evidence="3 4" key="1">
    <citation type="submission" date="2019-12" db="EMBL/GenBank/DDBJ databases">
        <authorList>
            <person name="Alioto T."/>
            <person name="Alioto T."/>
            <person name="Gomez Garrido J."/>
        </authorList>
    </citation>
    <scope>NUCLEOTIDE SEQUENCE [LARGE SCALE GENOMIC DNA]</scope>
</reference>
<keyword evidence="1" id="KW-1133">Transmembrane helix</keyword>
<dbReference type="InterPro" id="IPR036869">
    <property type="entry name" value="J_dom_sf"/>
</dbReference>
<protein>
    <submittedName>
        <fullName evidence="3">Chaperone isoform X1</fullName>
    </submittedName>
</protein>
<dbReference type="GO" id="GO:0005634">
    <property type="term" value="C:nucleus"/>
    <property type="evidence" value="ECO:0007669"/>
    <property type="project" value="TreeGrafter"/>
</dbReference>
<keyword evidence="4" id="KW-1185">Reference proteome</keyword>
<evidence type="ECO:0000313" key="3">
    <source>
        <dbReference type="EMBL" id="CAA2959747.1"/>
    </source>
</evidence>
<evidence type="ECO:0000259" key="2">
    <source>
        <dbReference type="PROSITE" id="PS50076"/>
    </source>
</evidence>
<name>A0A8S0Q4L4_OLEEU</name>
<evidence type="ECO:0000313" key="4">
    <source>
        <dbReference type="Proteomes" id="UP000594638"/>
    </source>
</evidence>
<dbReference type="OrthoDB" id="10250354at2759"/>
<organism evidence="3 4">
    <name type="scientific">Olea europaea subsp. europaea</name>
    <dbReference type="NCBI Taxonomy" id="158383"/>
    <lineage>
        <taxon>Eukaryota</taxon>
        <taxon>Viridiplantae</taxon>
        <taxon>Streptophyta</taxon>
        <taxon>Embryophyta</taxon>
        <taxon>Tracheophyta</taxon>
        <taxon>Spermatophyta</taxon>
        <taxon>Magnoliopsida</taxon>
        <taxon>eudicotyledons</taxon>
        <taxon>Gunneridae</taxon>
        <taxon>Pentapetalae</taxon>
        <taxon>asterids</taxon>
        <taxon>lamiids</taxon>
        <taxon>Lamiales</taxon>
        <taxon>Oleaceae</taxon>
        <taxon>Oleeae</taxon>
        <taxon>Olea</taxon>
    </lineage>
</organism>
<dbReference type="PROSITE" id="PS50076">
    <property type="entry name" value="DNAJ_2"/>
    <property type="match status" value="1"/>
</dbReference>
<dbReference type="SMART" id="SM00271">
    <property type="entry name" value="DnaJ"/>
    <property type="match status" value="1"/>
</dbReference>
<dbReference type="PANTHER" id="PTHR43948:SF14">
    <property type="entry name" value="PROTEIN DNAJ, PUTATIVE-RELATED"/>
    <property type="match status" value="1"/>
</dbReference>
<evidence type="ECO:0000256" key="1">
    <source>
        <dbReference type="SAM" id="Phobius"/>
    </source>
</evidence>
<feature type="transmembrane region" description="Helical" evidence="1">
    <location>
        <begin position="94"/>
        <end position="114"/>
    </location>
</feature>
<keyword evidence="1" id="KW-0472">Membrane</keyword>
<dbReference type="Gramene" id="OE9A109825T1">
    <property type="protein sequence ID" value="OE9A109825C1"/>
    <property type="gene ID" value="OE9A109825"/>
</dbReference>
<dbReference type="Proteomes" id="UP000594638">
    <property type="component" value="Unassembled WGS sequence"/>
</dbReference>
<dbReference type="AlphaFoldDB" id="A0A8S0Q4L4"/>
<dbReference type="EMBL" id="CACTIH010000344">
    <property type="protein sequence ID" value="CAA2959747.1"/>
    <property type="molecule type" value="Genomic_DNA"/>
</dbReference>
<feature type="domain" description="J" evidence="2">
    <location>
        <begin position="5"/>
        <end position="80"/>
    </location>
</feature>
<dbReference type="GO" id="GO:0051087">
    <property type="term" value="F:protein-folding chaperone binding"/>
    <property type="evidence" value="ECO:0007669"/>
    <property type="project" value="TreeGrafter"/>
</dbReference>
<dbReference type="PANTHER" id="PTHR43948">
    <property type="entry name" value="DNAJ HOMOLOG SUBFAMILY B"/>
    <property type="match status" value="1"/>
</dbReference>
<dbReference type="Pfam" id="PF00226">
    <property type="entry name" value="DnaJ"/>
    <property type="match status" value="1"/>
</dbReference>
<dbReference type="GO" id="GO:0005737">
    <property type="term" value="C:cytoplasm"/>
    <property type="evidence" value="ECO:0007669"/>
    <property type="project" value="TreeGrafter"/>
</dbReference>
<sequence>MQGDEAKVLLGFPPHSYPSTSQVKAAYRKKVWETHPDRFPNYEKVQAESKFKLISEAYTFLLNSGGSGQGSQTVSYTRVVRSGVPRSPGGRRNLALNSVPFFLIVLGAFTLGGSTAARAYRKQKESCAFYNPFLP</sequence>
<dbReference type="GO" id="GO:0051082">
    <property type="term" value="F:unfolded protein binding"/>
    <property type="evidence" value="ECO:0007669"/>
    <property type="project" value="TreeGrafter"/>
</dbReference>
<dbReference type="SUPFAM" id="SSF46565">
    <property type="entry name" value="Chaperone J-domain"/>
    <property type="match status" value="1"/>
</dbReference>
<dbReference type="Gene3D" id="1.10.287.110">
    <property type="entry name" value="DnaJ domain"/>
    <property type="match status" value="1"/>
</dbReference>
<dbReference type="CDD" id="cd06257">
    <property type="entry name" value="DnaJ"/>
    <property type="match status" value="1"/>
</dbReference>
<comment type="caution">
    <text evidence="3">The sequence shown here is derived from an EMBL/GenBank/DDBJ whole genome shotgun (WGS) entry which is preliminary data.</text>
</comment>